<proteinExistence type="predicted"/>
<dbReference type="AlphaFoldDB" id="A0A7S8MY32"/>
<dbReference type="Pfam" id="PF09084">
    <property type="entry name" value="NMT1"/>
    <property type="match status" value="1"/>
</dbReference>
<dbReference type="EMBL" id="CP064760">
    <property type="protein sequence ID" value="QPE04813.1"/>
    <property type="molecule type" value="Genomic_DNA"/>
</dbReference>
<dbReference type="PROSITE" id="PS51257">
    <property type="entry name" value="PROKAR_LIPOPROTEIN"/>
    <property type="match status" value="1"/>
</dbReference>
<feature type="domain" description="SsuA/THI5-like" evidence="2">
    <location>
        <begin position="57"/>
        <end position="267"/>
    </location>
</feature>
<dbReference type="SUPFAM" id="SSF53850">
    <property type="entry name" value="Periplasmic binding protein-like II"/>
    <property type="match status" value="1"/>
</dbReference>
<feature type="chain" id="PRO_5039072996" evidence="1">
    <location>
        <begin position="27"/>
        <end position="354"/>
    </location>
</feature>
<organism evidence="3 4">
    <name type="scientific">Microbacterium schleiferi</name>
    <dbReference type="NCBI Taxonomy" id="69362"/>
    <lineage>
        <taxon>Bacteria</taxon>
        <taxon>Bacillati</taxon>
        <taxon>Actinomycetota</taxon>
        <taxon>Actinomycetes</taxon>
        <taxon>Micrococcales</taxon>
        <taxon>Microbacteriaceae</taxon>
        <taxon>Microbacterium</taxon>
    </lineage>
</organism>
<keyword evidence="4" id="KW-1185">Reference proteome</keyword>
<dbReference type="InterPro" id="IPR027939">
    <property type="entry name" value="NMT1/THI5"/>
</dbReference>
<dbReference type="InterPro" id="IPR015168">
    <property type="entry name" value="SsuA/THI5"/>
</dbReference>
<evidence type="ECO:0000313" key="3">
    <source>
        <dbReference type="EMBL" id="QPE04813.1"/>
    </source>
</evidence>
<feature type="signal peptide" evidence="1">
    <location>
        <begin position="1"/>
        <end position="26"/>
    </location>
</feature>
<keyword evidence="1" id="KW-0732">Signal</keyword>
<evidence type="ECO:0000256" key="1">
    <source>
        <dbReference type="SAM" id="SignalP"/>
    </source>
</evidence>
<dbReference type="PANTHER" id="PTHR31528:SF15">
    <property type="entry name" value="RIBOFLAVIN-BINDING PROTEIN RIBY"/>
    <property type="match status" value="1"/>
</dbReference>
<reference evidence="3 4" key="1">
    <citation type="submission" date="2020-11" db="EMBL/GenBank/DDBJ databases">
        <title>Amino acid is mineralized and recycled by bacteria in oceanic microbiome.</title>
        <authorList>
            <person name="Zheng L.Y."/>
        </authorList>
    </citation>
    <scope>NUCLEOTIDE SEQUENCE [LARGE SCALE GENOMIC DNA]</scope>
    <source>
        <strain evidence="3 4">A32-1</strain>
    </source>
</reference>
<dbReference type="Gene3D" id="3.40.190.10">
    <property type="entry name" value="Periplasmic binding protein-like II"/>
    <property type="match status" value="2"/>
</dbReference>
<name>A0A7S8MY32_9MICO</name>
<dbReference type="Proteomes" id="UP000594480">
    <property type="component" value="Chromosome"/>
</dbReference>
<evidence type="ECO:0000259" key="2">
    <source>
        <dbReference type="Pfam" id="PF09084"/>
    </source>
</evidence>
<dbReference type="RefSeq" id="WP_195692840.1">
    <property type="nucleotide sequence ID" value="NZ_CP064760.1"/>
</dbReference>
<evidence type="ECO:0000313" key="4">
    <source>
        <dbReference type="Proteomes" id="UP000594480"/>
    </source>
</evidence>
<gene>
    <name evidence="3" type="ORF">IT882_01300</name>
</gene>
<protein>
    <submittedName>
        <fullName evidence="3">ABC transporter substrate-binding protein</fullName>
    </submittedName>
</protein>
<accession>A0A7S8MY32</accession>
<sequence>MTDSTGRARRVLAAVSVAAAAALAFAGCSSDATPETTSSSGAASYGDINVQLSWLKNTEFAGEYLAIDNGYFADAGFSDVTLTAGGSGSTSAVTAVLSDQAFVGVSGPLQVAPAILEGADVKIIATGYQKNPFSIISLADNPLTSPDDLVGKTVAVSDSNILVFNALLELNDIPADEVTVVPFSDTSQLTTGQVDGYLGYTTSGPYALELQGFDANEFLLADYNMAIVSESYVASDEMIENEPEKIKAYLKALVQGWQAALADPEVATTAAVDDYGKEQNYDFEQQLNAFNIQATLQITPETEANGLLTMSDELIAANIDTLAVCGYDISADELFDLSLLNEMYDENPELRTIQ</sequence>
<dbReference type="KEGG" id="msf:IT882_01300"/>
<dbReference type="PANTHER" id="PTHR31528">
    <property type="entry name" value="4-AMINO-5-HYDROXYMETHYL-2-METHYLPYRIMIDINE PHOSPHATE SYNTHASE THI11-RELATED"/>
    <property type="match status" value="1"/>
</dbReference>
<dbReference type="GO" id="GO:0009228">
    <property type="term" value="P:thiamine biosynthetic process"/>
    <property type="evidence" value="ECO:0007669"/>
    <property type="project" value="InterPro"/>
</dbReference>